<evidence type="ECO:0000256" key="5">
    <source>
        <dbReference type="ARBA" id="ARBA00022989"/>
    </source>
</evidence>
<evidence type="ECO:0000256" key="6">
    <source>
        <dbReference type="ARBA" id="ARBA00023136"/>
    </source>
</evidence>
<evidence type="ECO:0000256" key="3">
    <source>
        <dbReference type="ARBA" id="ARBA00022448"/>
    </source>
</evidence>
<dbReference type="PROSITE" id="PS00216">
    <property type="entry name" value="SUGAR_TRANSPORT_1"/>
    <property type="match status" value="1"/>
</dbReference>
<dbReference type="PROSITE" id="PS50850">
    <property type="entry name" value="MFS"/>
    <property type="match status" value="1"/>
</dbReference>
<evidence type="ECO:0000259" key="10">
    <source>
        <dbReference type="PROSITE" id="PS50850"/>
    </source>
</evidence>
<comment type="similarity">
    <text evidence="2 8">Belongs to the major facilitator superfamily. Sugar transporter (TC 2.A.1.1) family.</text>
</comment>
<keyword evidence="5 9" id="KW-1133">Transmembrane helix</keyword>
<feature type="transmembrane region" description="Helical" evidence="9">
    <location>
        <begin position="182"/>
        <end position="203"/>
    </location>
</feature>
<keyword evidence="3 8" id="KW-0813">Transport</keyword>
<dbReference type="GO" id="GO:0005351">
    <property type="term" value="F:carbohydrate:proton symporter activity"/>
    <property type="evidence" value="ECO:0007669"/>
    <property type="project" value="TreeGrafter"/>
</dbReference>
<name>A0AAJ8K4T2_9TREE</name>
<dbReference type="GO" id="GO:0016020">
    <property type="term" value="C:membrane"/>
    <property type="evidence" value="ECO:0007669"/>
    <property type="project" value="UniProtKB-SubCell"/>
</dbReference>
<protein>
    <recommendedName>
        <fullName evidence="10">Major facilitator superfamily (MFS) profile domain-containing protein</fullName>
    </recommendedName>
</protein>
<feature type="transmembrane region" description="Helical" evidence="9">
    <location>
        <begin position="338"/>
        <end position="358"/>
    </location>
</feature>
<feature type="transmembrane region" description="Helical" evidence="9">
    <location>
        <begin position="373"/>
        <end position="399"/>
    </location>
</feature>
<feature type="transmembrane region" description="Helical" evidence="9">
    <location>
        <begin position="64"/>
        <end position="80"/>
    </location>
</feature>
<sequence>MAQDPSIWQHSRAYVLALAAFMGIFMFGYDTGLGGGLIVLPSFLRDFDMLDLDDQALANRKGNVVSILQGGCLAGALLAAPLTNRIGRQKCLIVNCFAFLLGASIMTASPGNLGMFYGGRFTVGLGVGAMSMVCPTYVSELSPKHIRGRITGLFQVIVVIGVAASYWITYGVQHMKPTSAQWRIPVGFQLVPVGLMLCVLPFMKESPRWLATNHRDELALKNLAWIRKTSIDDPETRAEFNEIVASVAEEEAVTGGRTWKEAFLPGNRIRFFIAFAMFTFQQWSGQNSINYYAPDIFKSIGIRGASTSLLASGIYGIVKIVATAIFIFFGIERFGRRWSLTIGLGLMSLFLWIIGAIFNTHPPDKNAANPSGASIGMAACIYLFVIPYCFSVGPVPWVYCAEIFNNRTRSYGLMTASATQWLWNLIVSRFTPNIVLSLSHGGVFFFFASINIFATIAAFFLPETRGLALEDMDVLFGFVDADTHRADLARAEAGRGMGKDEEFLDDEKAPADTRIERI</sequence>
<proteinExistence type="inferred from homology"/>
<keyword evidence="4 9" id="KW-0812">Transmembrane</keyword>
<dbReference type="PANTHER" id="PTHR48022">
    <property type="entry name" value="PLASTIDIC GLUCOSE TRANSPORTER 4"/>
    <property type="match status" value="1"/>
</dbReference>
<dbReference type="InterPro" id="IPR003663">
    <property type="entry name" value="Sugar/inositol_transpt"/>
</dbReference>
<dbReference type="InterPro" id="IPR005829">
    <property type="entry name" value="Sugar_transporter_CS"/>
</dbReference>
<evidence type="ECO:0000313" key="11">
    <source>
        <dbReference type="EMBL" id="WVW80732.1"/>
    </source>
</evidence>
<feature type="transmembrane region" description="Helical" evidence="9">
    <location>
        <begin position="92"/>
        <end position="111"/>
    </location>
</feature>
<reference evidence="11" key="2">
    <citation type="submission" date="2024-02" db="EMBL/GenBank/DDBJ databases">
        <title>Comparative genomics of Cryptococcus and Kwoniella reveals pathogenesis evolution and contrasting modes of karyotype evolution via chromosome fusion or intercentromeric recombination.</title>
        <authorList>
            <person name="Coelho M.A."/>
            <person name="David-Palma M."/>
            <person name="Shea T."/>
            <person name="Bowers K."/>
            <person name="McGinley-Smith S."/>
            <person name="Mohammad A.W."/>
            <person name="Gnirke A."/>
            <person name="Yurkov A.M."/>
            <person name="Nowrousian M."/>
            <person name="Sun S."/>
            <person name="Cuomo C.A."/>
            <person name="Heitman J."/>
        </authorList>
    </citation>
    <scope>NUCLEOTIDE SEQUENCE</scope>
    <source>
        <strain evidence="11">CBS 10118</strain>
    </source>
</reference>
<feature type="transmembrane region" description="Helical" evidence="9">
    <location>
        <begin position="117"/>
        <end position="138"/>
    </location>
</feature>
<dbReference type="InterPro" id="IPR005828">
    <property type="entry name" value="MFS_sugar_transport-like"/>
</dbReference>
<evidence type="ECO:0000256" key="2">
    <source>
        <dbReference type="ARBA" id="ARBA00010992"/>
    </source>
</evidence>
<organism evidence="11 12">
    <name type="scientific">Kwoniella bestiolae CBS 10118</name>
    <dbReference type="NCBI Taxonomy" id="1296100"/>
    <lineage>
        <taxon>Eukaryota</taxon>
        <taxon>Fungi</taxon>
        <taxon>Dikarya</taxon>
        <taxon>Basidiomycota</taxon>
        <taxon>Agaricomycotina</taxon>
        <taxon>Tremellomycetes</taxon>
        <taxon>Tremellales</taxon>
        <taxon>Cryptococcaceae</taxon>
        <taxon>Kwoniella</taxon>
    </lineage>
</organism>
<evidence type="ECO:0000256" key="1">
    <source>
        <dbReference type="ARBA" id="ARBA00004141"/>
    </source>
</evidence>
<keyword evidence="6 9" id="KW-0472">Membrane</keyword>
<dbReference type="GeneID" id="30205810"/>
<dbReference type="Gene3D" id="1.20.1250.20">
    <property type="entry name" value="MFS general substrate transporter like domains"/>
    <property type="match status" value="1"/>
</dbReference>
<feature type="transmembrane region" description="Helical" evidence="9">
    <location>
        <begin position="443"/>
        <end position="462"/>
    </location>
</feature>
<keyword evidence="12" id="KW-1185">Reference proteome</keyword>
<dbReference type="KEGG" id="kbi:30205810"/>
<evidence type="ECO:0000256" key="9">
    <source>
        <dbReference type="SAM" id="Phobius"/>
    </source>
</evidence>
<reference evidence="11" key="1">
    <citation type="submission" date="2013-07" db="EMBL/GenBank/DDBJ databases">
        <authorList>
            <consortium name="The Broad Institute Genome Sequencing Platform"/>
            <person name="Cuomo C."/>
            <person name="Litvintseva A."/>
            <person name="Chen Y."/>
            <person name="Heitman J."/>
            <person name="Sun S."/>
            <person name="Springer D."/>
            <person name="Dromer F."/>
            <person name="Young S.K."/>
            <person name="Zeng Q."/>
            <person name="Gargeya S."/>
            <person name="Fitzgerald M."/>
            <person name="Abouelleil A."/>
            <person name="Alvarado L."/>
            <person name="Berlin A.M."/>
            <person name="Chapman S.B."/>
            <person name="Dewar J."/>
            <person name="Goldberg J."/>
            <person name="Griggs A."/>
            <person name="Gujja S."/>
            <person name="Hansen M."/>
            <person name="Howarth C."/>
            <person name="Imamovic A."/>
            <person name="Larimer J."/>
            <person name="McCowan C."/>
            <person name="Murphy C."/>
            <person name="Pearson M."/>
            <person name="Priest M."/>
            <person name="Roberts A."/>
            <person name="Saif S."/>
            <person name="Shea T."/>
            <person name="Sykes S."/>
            <person name="Wortman J."/>
            <person name="Nusbaum C."/>
            <person name="Birren B."/>
        </authorList>
    </citation>
    <scope>NUCLEOTIDE SEQUENCE</scope>
    <source>
        <strain evidence="11">CBS 10118</strain>
    </source>
</reference>
<dbReference type="InterPro" id="IPR036259">
    <property type="entry name" value="MFS_trans_sf"/>
</dbReference>
<dbReference type="PRINTS" id="PR00171">
    <property type="entry name" value="SUGRTRNSPORT"/>
</dbReference>
<feature type="transmembrane region" description="Helical" evidence="9">
    <location>
        <begin position="269"/>
        <end position="289"/>
    </location>
</feature>
<dbReference type="NCBIfam" id="TIGR00879">
    <property type="entry name" value="SP"/>
    <property type="match status" value="1"/>
</dbReference>
<dbReference type="RefSeq" id="XP_065725619.1">
    <property type="nucleotide sequence ID" value="XM_065869547.1"/>
</dbReference>
<dbReference type="AlphaFoldDB" id="A0AAJ8K4T2"/>
<feature type="transmembrane region" description="Helical" evidence="9">
    <location>
        <begin position="411"/>
        <end position="431"/>
    </location>
</feature>
<evidence type="ECO:0000256" key="7">
    <source>
        <dbReference type="ARBA" id="ARBA00049119"/>
    </source>
</evidence>
<dbReference type="Pfam" id="PF00083">
    <property type="entry name" value="Sugar_tr"/>
    <property type="match status" value="1"/>
</dbReference>
<comment type="subcellular location">
    <subcellularLocation>
        <location evidence="1">Membrane</location>
        <topology evidence="1">Multi-pass membrane protein</topology>
    </subcellularLocation>
</comment>
<dbReference type="SUPFAM" id="SSF103473">
    <property type="entry name" value="MFS general substrate transporter"/>
    <property type="match status" value="1"/>
</dbReference>
<comment type="catalytic activity">
    <reaction evidence="7">
        <text>myo-inositol(out) + H(+)(out) = myo-inositol(in) + H(+)(in)</text>
        <dbReference type="Rhea" id="RHEA:60364"/>
        <dbReference type="ChEBI" id="CHEBI:15378"/>
        <dbReference type="ChEBI" id="CHEBI:17268"/>
    </reaction>
</comment>
<feature type="transmembrane region" description="Helical" evidence="9">
    <location>
        <begin position="309"/>
        <end position="331"/>
    </location>
</feature>
<evidence type="ECO:0000313" key="12">
    <source>
        <dbReference type="Proteomes" id="UP000092730"/>
    </source>
</evidence>
<dbReference type="InterPro" id="IPR020846">
    <property type="entry name" value="MFS_dom"/>
</dbReference>
<dbReference type="PANTHER" id="PTHR48022:SF23">
    <property type="entry name" value="MAJOR FACILITATOR SUPERFAMILY (MFS) PROFILE DOMAIN-CONTAINING PROTEIN"/>
    <property type="match status" value="1"/>
</dbReference>
<dbReference type="Proteomes" id="UP000092730">
    <property type="component" value="Chromosome 1"/>
</dbReference>
<dbReference type="EMBL" id="CP144541">
    <property type="protein sequence ID" value="WVW80732.1"/>
    <property type="molecule type" value="Genomic_DNA"/>
</dbReference>
<dbReference type="FunFam" id="1.20.1250.20:FF:000026">
    <property type="entry name" value="MFS quinate transporter QutD"/>
    <property type="match status" value="1"/>
</dbReference>
<feature type="domain" description="Major facilitator superfamily (MFS) profile" evidence="10">
    <location>
        <begin position="16"/>
        <end position="466"/>
    </location>
</feature>
<accession>A0AAJ8K4T2</accession>
<evidence type="ECO:0000256" key="4">
    <source>
        <dbReference type="ARBA" id="ARBA00022692"/>
    </source>
</evidence>
<feature type="transmembrane region" description="Helical" evidence="9">
    <location>
        <begin position="150"/>
        <end position="170"/>
    </location>
</feature>
<dbReference type="InterPro" id="IPR050360">
    <property type="entry name" value="MFS_Sugar_Transporters"/>
</dbReference>
<feature type="transmembrane region" description="Helical" evidence="9">
    <location>
        <begin position="12"/>
        <end position="44"/>
    </location>
</feature>
<evidence type="ECO:0000256" key="8">
    <source>
        <dbReference type="RuleBase" id="RU003346"/>
    </source>
</evidence>
<gene>
    <name evidence="11" type="ORF">I302_102718</name>
</gene>